<keyword evidence="1" id="KW-0547">Nucleotide-binding</keyword>
<accession>A0ABT6NC13</accession>
<dbReference type="EMBL" id="JARYZI010000004">
    <property type="protein sequence ID" value="MDH8677905.1"/>
    <property type="molecule type" value="Genomic_DNA"/>
</dbReference>
<dbReference type="PROSITE" id="PS50893">
    <property type="entry name" value="ABC_TRANSPORTER_2"/>
    <property type="match status" value="1"/>
</dbReference>
<dbReference type="InterPro" id="IPR027417">
    <property type="entry name" value="P-loop_NTPase"/>
</dbReference>
<dbReference type="SMART" id="SM00382">
    <property type="entry name" value="AAA"/>
    <property type="match status" value="1"/>
</dbReference>
<evidence type="ECO:0000256" key="2">
    <source>
        <dbReference type="ARBA" id="ARBA00022840"/>
    </source>
</evidence>
<keyword evidence="2 4" id="KW-0067">ATP-binding</keyword>
<dbReference type="RefSeq" id="WP_281093733.1">
    <property type="nucleotide sequence ID" value="NZ_JARYZI010000004.1"/>
</dbReference>
<name>A0ABT6NC13_9FIRM</name>
<dbReference type="InterPro" id="IPR003439">
    <property type="entry name" value="ABC_transporter-like_ATP-bd"/>
</dbReference>
<evidence type="ECO:0000259" key="3">
    <source>
        <dbReference type="PROSITE" id="PS50893"/>
    </source>
</evidence>
<dbReference type="PANTHER" id="PTHR43582:SF2">
    <property type="entry name" value="LINEARMYCIN RESISTANCE ATP-BINDING PROTEIN LNRL"/>
    <property type="match status" value="1"/>
</dbReference>
<dbReference type="GO" id="GO:0005524">
    <property type="term" value="F:ATP binding"/>
    <property type="evidence" value="ECO:0007669"/>
    <property type="project" value="UniProtKB-KW"/>
</dbReference>
<comment type="caution">
    <text evidence="4">The sequence shown here is derived from an EMBL/GenBank/DDBJ whole genome shotgun (WGS) entry which is preliminary data.</text>
</comment>
<evidence type="ECO:0000256" key="1">
    <source>
        <dbReference type="ARBA" id="ARBA00022741"/>
    </source>
</evidence>
<protein>
    <submittedName>
        <fullName evidence="4">ABC transporter ATP-binding protein</fullName>
    </submittedName>
</protein>
<proteinExistence type="predicted"/>
<sequence length="311" mass="34750">MMIKAENLKKTFGEITAVDGIDLEIEKGKIVGLLGPNGAGKSTTISMISTLYKPTSGRLYFDGKDIIKEPKWIKPHLGYVPQEIALYQTLSGYENLKYFGGLYGLTGIELKKRIDAVSEIIGIKDRLKDKVEHYSGGMKRRINIGVALLHSPKLIIMDEPTVGIDPQSRNHILETVKYLNEEGMTVIYTSHYMEEVEAICQSVCIMDHGKVIAQGSQEALIEQSDIHTSIHMKFDQIIDNHLDQFKQLDHVMAVTAPSKEEILLLVSGNGNAQKDIIKDVMDLNQGLLSFDILKPNLEQVFLKLTGRGLRD</sequence>
<dbReference type="Pfam" id="PF00005">
    <property type="entry name" value="ABC_tran"/>
    <property type="match status" value="1"/>
</dbReference>
<dbReference type="InterPro" id="IPR017871">
    <property type="entry name" value="ABC_transporter-like_CS"/>
</dbReference>
<feature type="domain" description="ABC transporter" evidence="3">
    <location>
        <begin position="3"/>
        <end position="233"/>
    </location>
</feature>
<organism evidence="4 5">
    <name type="scientific">Fusibacter bizertensis</name>
    <dbReference type="NCBI Taxonomy" id="1488331"/>
    <lineage>
        <taxon>Bacteria</taxon>
        <taxon>Bacillati</taxon>
        <taxon>Bacillota</taxon>
        <taxon>Clostridia</taxon>
        <taxon>Eubacteriales</taxon>
        <taxon>Eubacteriales Family XII. Incertae Sedis</taxon>
        <taxon>Fusibacter</taxon>
    </lineage>
</organism>
<gene>
    <name evidence="4" type="ORF">QE109_07085</name>
</gene>
<evidence type="ECO:0000313" key="4">
    <source>
        <dbReference type="EMBL" id="MDH8677905.1"/>
    </source>
</evidence>
<keyword evidence="5" id="KW-1185">Reference proteome</keyword>
<dbReference type="Proteomes" id="UP001158045">
    <property type="component" value="Unassembled WGS sequence"/>
</dbReference>
<reference evidence="4 5" key="1">
    <citation type="submission" date="2023-04" db="EMBL/GenBank/DDBJ databases">
        <title>Fusibacter bizertensis strain WBS, isolated from littoral bottom sediments of the Arctic seas - biochemical and genomic analysis.</title>
        <authorList>
            <person name="Brioukhanov A.L."/>
        </authorList>
    </citation>
    <scope>NUCLEOTIDE SEQUENCE [LARGE SCALE GENOMIC DNA]</scope>
    <source>
        <strain evidence="4 5">WBS</strain>
    </source>
</reference>
<dbReference type="InterPro" id="IPR003593">
    <property type="entry name" value="AAA+_ATPase"/>
</dbReference>
<evidence type="ECO:0000313" key="5">
    <source>
        <dbReference type="Proteomes" id="UP001158045"/>
    </source>
</evidence>
<dbReference type="PANTHER" id="PTHR43582">
    <property type="entry name" value="LINEARMYCIN RESISTANCE ATP-BINDING PROTEIN LNRL"/>
    <property type="match status" value="1"/>
</dbReference>
<dbReference type="SUPFAM" id="SSF52540">
    <property type="entry name" value="P-loop containing nucleoside triphosphate hydrolases"/>
    <property type="match status" value="1"/>
</dbReference>
<dbReference type="Gene3D" id="3.40.50.300">
    <property type="entry name" value="P-loop containing nucleotide triphosphate hydrolases"/>
    <property type="match status" value="1"/>
</dbReference>
<dbReference type="PROSITE" id="PS00211">
    <property type="entry name" value="ABC_TRANSPORTER_1"/>
    <property type="match status" value="1"/>
</dbReference>